<comment type="similarity">
    <text evidence="1 8 9">Belongs to the class-I aminoacyl-tRNA synthetase family.</text>
</comment>
<dbReference type="Gene3D" id="3.40.50.620">
    <property type="entry name" value="HUPs"/>
    <property type="match status" value="1"/>
</dbReference>
<keyword evidence="6 8" id="KW-0030">Aminoacyl-tRNA synthetase</keyword>
<dbReference type="PRINTS" id="PR01039">
    <property type="entry name" value="TRNASYNTHTRP"/>
</dbReference>
<feature type="binding site" evidence="8">
    <location>
        <position position="145"/>
    </location>
    <ligand>
        <name>L-tryptophan</name>
        <dbReference type="ChEBI" id="CHEBI:57912"/>
    </ligand>
</feature>
<dbReference type="NCBIfam" id="TIGR00233">
    <property type="entry name" value="trpS"/>
    <property type="match status" value="1"/>
</dbReference>
<reference evidence="11" key="1">
    <citation type="journal article" date="2019" name="Int. J. Syst. Evol. Microbiol.">
        <title>The Global Catalogue of Microorganisms (GCM) 10K type strain sequencing project: providing services to taxonomists for standard genome sequencing and annotation.</title>
        <authorList>
            <consortium name="The Broad Institute Genomics Platform"/>
            <consortium name="The Broad Institute Genome Sequencing Center for Infectious Disease"/>
            <person name="Wu L."/>
            <person name="Ma J."/>
        </authorList>
    </citation>
    <scope>NUCLEOTIDE SEQUENCE [LARGE SCALE GENOMIC DNA]</scope>
    <source>
        <strain evidence="11">JCM 17808</strain>
    </source>
</reference>
<evidence type="ECO:0000256" key="3">
    <source>
        <dbReference type="ARBA" id="ARBA00022741"/>
    </source>
</evidence>
<dbReference type="Gene3D" id="1.10.240.10">
    <property type="entry name" value="Tyrosyl-Transfer RNA Synthetase"/>
    <property type="match status" value="1"/>
</dbReference>
<feature type="binding site" evidence="8">
    <location>
        <position position="196"/>
    </location>
    <ligand>
        <name>ATP</name>
        <dbReference type="ChEBI" id="CHEBI:30616"/>
    </ligand>
</feature>
<feature type="binding site" evidence="8">
    <location>
        <begin position="157"/>
        <end position="159"/>
    </location>
    <ligand>
        <name>ATP</name>
        <dbReference type="ChEBI" id="CHEBI:30616"/>
    </ligand>
</feature>
<comment type="caution">
    <text evidence="10">The sequence shown here is derived from an EMBL/GenBank/DDBJ whole genome shotgun (WGS) entry which is preliminary data.</text>
</comment>
<dbReference type="EMBL" id="BAABGL010000003">
    <property type="protein sequence ID" value="GAA4385245.1"/>
    <property type="molecule type" value="Genomic_DNA"/>
</dbReference>
<feature type="binding site" evidence="8">
    <location>
        <begin position="205"/>
        <end position="209"/>
    </location>
    <ligand>
        <name>ATP</name>
        <dbReference type="ChEBI" id="CHEBI:30616"/>
    </ligand>
</feature>
<evidence type="ECO:0000256" key="2">
    <source>
        <dbReference type="ARBA" id="ARBA00022598"/>
    </source>
</evidence>
<comment type="subunit">
    <text evidence="8">Homodimer.</text>
</comment>
<comment type="catalytic activity">
    <reaction evidence="7 8">
        <text>tRNA(Trp) + L-tryptophan + ATP = L-tryptophyl-tRNA(Trp) + AMP + diphosphate + H(+)</text>
        <dbReference type="Rhea" id="RHEA:24080"/>
        <dbReference type="Rhea" id="RHEA-COMP:9671"/>
        <dbReference type="Rhea" id="RHEA-COMP:9705"/>
        <dbReference type="ChEBI" id="CHEBI:15378"/>
        <dbReference type="ChEBI" id="CHEBI:30616"/>
        <dbReference type="ChEBI" id="CHEBI:33019"/>
        <dbReference type="ChEBI" id="CHEBI:57912"/>
        <dbReference type="ChEBI" id="CHEBI:78442"/>
        <dbReference type="ChEBI" id="CHEBI:78535"/>
        <dbReference type="ChEBI" id="CHEBI:456215"/>
        <dbReference type="EC" id="6.1.1.2"/>
    </reaction>
</comment>
<keyword evidence="8" id="KW-0963">Cytoplasm</keyword>
<dbReference type="InterPro" id="IPR014729">
    <property type="entry name" value="Rossmann-like_a/b/a_fold"/>
</dbReference>
<gene>
    <name evidence="8 10" type="primary">trpS</name>
    <name evidence="10" type="ORF">GCM10023167_06820</name>
</gene>
<accession>A0ABP8J5C7</accession>
<evidence type="ECO:0000256" key="6">
    <source>
        <dbReference type="ARBA" id="ARBA00023146"/>
    </source>
</evidence>
<dbReference type="Pfam" id="PF00579">
    <property type="entry name" value="tRNA-synt_1b"/>
    <property type="match status" value="1"/>
</dbReference>
<keyword evidence="2 8" id="KW-0436">Ligase</keyword>
<evidence type="ECO:0000313" key="11">
    <source>
        <dbReference type="Proteomes" id="UP001500642"/>
    </source>
</evidence>
<dbReference type="PANTHER" id="PTHR43766">
    <property type="entry name" value="TRYPTOPHAN--TRNA LIGASE, MITOCHONDRIAL"/>
    <property type="match status" value="1"/>
</dbReference>
<dbReference type="InterPro" id="IPR002306">
    <property type="entry name" value="Trp-tRNA-ligase"/>
</dbReference>
<comment type="subcellular location">
    <subcellularLocation>
        <location evidence="8">Cytoplasm</location>
    </subcellularLocation>
</comment>
<evidence type="ECO:0000256" key="8">
    <source>
        <dbReference type="HAMAP-Rule" id="MF_00140"/>
    </source>
</evidence>
<protein>
    <recommendedName>
        <fullName evidence="8">Tryptophan--tRNA ligase</fullName>
        <ecNumber evidence="8">6.1.1.2</ecNumber>
    </recommendedName>
    <alternativeName>
        <fullName evidence="8">Tryptophanyl-tRNA synthetase</fullName>
        <shortName evidence="8">TrpRS</shortName>
    </alternativeName>
</protein>
<dbReference type="CDD" id="cd00806">
    <property type="entry name" value="TrpRS_core"/>
    <property type="match status" value="1"/>
</dbReference>
<dbReference type="EC" id="6.1.1.2" evidence="8"/>
<dbReference type="InterPro" id="IPR024109">
    <property type="entry name" value="Trp-tRNA-ligase_bac-type"/>
</dbReference>
<evidence type="ECO:0000256" key="7">
    <source>
        <dbReference type="ARBA" id="ARBA00049929"/>
    </source>
</evidence>
<dbReference type="InterPro" id="IPR002305">
    <property type="entry name" value="aa-tRNA-synth_Ic"/>
</dbReference>
<dbReference type="GO" id="GO:0016874">
    <property type="term" value="F:ligase activity"/>
    <property type="evidence" value="ECO:0007669"/>
    <property type="project" value="UniProtKB-KW"/>
</dbReference>
<feature type="short sequence motif" description="'KMSKS' region" evidence="8">
    <location>
        <begin position="205"/>
        <end position="209"/>
    </location>
</feature>
<dbReference type="InterPro" id="IPR050203">
    <property type="entry name" value="Trp-tRNA_synthetase"/>
</dbReference>
<evidence type="ECO:0000256" key="9">
    <source>
        <dbReference type="RuleBase" id="RU363036"/>
    </source>
</evidence>
<evidence type="ECO:0000256" key="1">
    <source>
        <dbReference type="ARBA" id="ARBA00005594"/>
    </source>
</evidence>
<evidence type="ECO:0000256" key="5">
    <source>
        <dbReference type="ARBA" id="ARBA00022917"/>
    </source>
</evidence>
<comment type="caution">
    <text evidence="8">Lacks conserved residue(s) required for the propagation of feature annotation.</text>
</comment>
<dbReference type="SUPFAM" id="SSF52374">
    <property type="entry name" value="Nucleotidylyl transferase"/>
    <property type="match status" value="1"/>
</dbReference>
<dbReference type="HAMAP" id="MF_00140_B">
    <property type="entry name" value="Trp_tRNA_synth_B"/>
    <property type="match status" value="1"/>
</dbReference>
<dbReference type="PANTHER" id="PTHR43766:SF1">
    <property type="entry name" value="TRYPTOPHAN--TRNA LIGASE, MITOCHONDRIAL"/>
    <property type="match status" value="1"/>
</dbReference>
<keyword evidence="11" id="KW-1185">Reference proteome</keyword>
<keyword evidence="5 8" id="KW-0648">Protein biosynthesis</keyword>
<organism evidence="10 11">
    <name type="scientific">Brevibacterium pityocampae</name>
    <dbReference type="NCBI Taxonomy" id="506594"/>
    <lineage>
        <taxon>Bacteria</taxon>
        <taxon>Bacillati</taxon>
        <taxon>Actinomycetota</taxon>
        <taxon>Actinomycetes</taxon>
        <taxon>Micrococcales</taxon>
        <taxon>Brevibacteriaceae</taxon>
        <taxon>Brevibacterium</taxon>
    </lineage>
</organism>
<feature type="binding site" evidence="8">
    <location>
        <begin position="21"/>
        <end position="23"/>
    </location>
    <ligand>
        <name>ATP</name>
        <dbReference type="ChEBI" id="CHEBI:30616"/>
    </ligand>
</feature>
<evidence type="ECO:0000313" key="10">
    <source>
        <dbReference type="EMBL" id="GAA4385245.1"/>
    </source>
</evidence>
<sequence>MGTMTQTSESQHRPRSLSGIQATSDSLHLGNYIGALQQFVEQQETHDAFFFIANMHAITVEQDPVELRERTLRTAAQFIASGLDPEKSTIFIQSHVPQTTQLGWVLECTASLGEAQRMTQFKDKAAKNEHISLGLLTYPALMAADILLYQANVVPVGEDQRQHLELTRNLAGRFNQRYGQTFTVPEPGILKQTAKIYDLQDPGAKMSKSAANPAGRIDVLDEPKALTKKFKSAVTDNDTVIAYDPETKPGVSNLLTIYSSFSGEPIESIVAQFEGKMYGHLKVALAELAVESLTPVRERTHELLDDPAELERILHAGADRAEAIARRTIEDVYARVGFLSR</sequence>
<comment type="function">
    <text evidence="8">Catalyzes the attachment of tryptophan to tRNA(Trp).</text>
</comment>
<keyword evidence="3 8" id="KW-0547">Nucleotide-binding</keyword>
<feature type="binding site" evidence="8">
    <location>
        <begin position="30"/>
        <end position="31"/>
    </location>
    <ligand>
        <name>ATP</name>
        <dbReference type="ChEBI" id="CHEBI:30616"/>
    </ligand>
</feature>
<keyword evidence="4 8" id="KW-0067">ATP-binding</keyword>
<name>A0ABP8J5C7_9MICO</name>
<evidence type="ECO:0000256" key="4">
    <source>
        <dbReference type="ARBA" id="ARBA00022840"/>
    </source>
</evidence>
<proteinExistence type="inferred from homology"/>
<dbReference type="Proteomes" id="UP001500642">
    <property type="component" value="Unassembled WGS sequence"/>
</dbReference>